<dbReference type="Proteomes" id="UP000587527">
    <property type="component" value="Unassembled WGS sequence"/>
</dbReference>
<keyword evidence="3" id="KW-1185">Reference proteome</keyword>
<proteinExistence type="predicted"/>
<name>A0A841BPF9_9ACTN</name>
<dbReference type="PANTHER" id="PTHR43737">
    <property type="entry name" value="BLL7424 PROTEIN"/>
    <property type="match status" value="1"/>
</dbReference>
<protein>
    <submittedName>
        <fullName evidence="2">Uncharacterized protein (DUF1501 family)</fullName>
    </submittedName>
</protein>
<dbReference type="RefSeq" id="WP_184835055.1">
    <property type="nucleotide sequence ID" value="NZ_JACHMN010000002.1"/>
</dbReference>
<accession>A0A841BPF9</accession>
<sequence length="412" mass="43198">MDQLTRRRFLIASGVVGGAALAAGATALTLNEILATSGDRPTGAKTLVVITLYGGNDGLNTVIPYADPAYGSARAELAYDAADVLKLDDTTGLNPGMKGLRDLFGRQKLAIVRGVGYPKPNRSHFRSMDIWQTANPDRPTTTGWLGRWLDTAGGDPRLAVSFEKVLPPLLAGEKSAGAVVGVADAKLPKGMNAKLLGDFGTPVAGEKPLQARAAECFADLVRVQELVAEVKEAAADEDDTGEADAPKATGTGGLAGLQAQLDLVAQCLEANVATRAFSVSLGGFDTHADERQLQQTLLGYLDRGVTAFLQRISSTPAGKDVVVLIYSEFGRRVKANASDGTDHGTASNVLILGDSIKGGIYGEQPSLTDLDDGDLKFSTDFRDVYASALARVLGADPGQSLGGWKGTLPWWV</sequence>
<evidence type="ECO:0000313" key="3">
    <source>
        <dbReference type="Proteomes" id="UP000587527"/>
    </source>
</evidence>
<dbReference type="AlphaFoldDB" id="A0A841BPF9"/>
<gene>
    <name evidence="2" type="ORF">F4553_002212</name>
</gene>
<evidence type="ECO:0000313" key="2">
    <source>
        <dbReference type="EMBL" id="MBB5868833.1"/>
    </source>
</evidence>
<dbReference type="InterPro" id="IPR006311">
    <property type="entry name" value="TAT_signal"/>
</dbReference>
<comment type="caution">
    <text evidence="2">The sequence shown here is derived from an EMBL/GenBank/DDBJ whole genome shotgun (WGS) entry which is preliminary data.</text>
</comment>
<dbReference type="PROSITE" id="PS51318">
    <property type="entry name" value="TAT"/>
    <property type="match status" value="1"/>
</dbReference>
<dbReference type="InterPro" id="IPR010869">
    <property type="entry name" value="DUF1501"/>
</dbReference>
<dbReference type="PANTHER" id="PTHR43737:SF1">
    <property type="entry name" value="DUF1501 DOMAIN-CONTAINING PROTEIN"/>
    <property type="match status" value="1"/>
</dbReference>
<reference evidence="2 3" key="1">
    <citation type="submission" date="2020-08" db="EMBL/GenBank/DDBJ databases">
        <title>Sequencing the genomes of 1000 actinobacteria strains.</title>
        <authorList>
            <person name="Klenk H.-P."/>
        </authorList>
    </citation>
    <scope>NUCLEOTIDE SEQUENCE [LARGE SCALE GENOMIC DNA]</scope>
    <source>
        <strain evidence="2 3">DSM 45362</strain>
    </source>
</reference>
<organism evidence="2 3">
    <name type="scientific">Allocatelliglobosispora scoriae</name>
    <dbReference type="NCBI Taxonomy" id="643052"/>
    <lineage>
        <taxon>Bacteria</taxon>
        <taxon>Bacillati</taxon>
        <taxon>Actinomycetota</taxon>
        <taxon>Actinomycetes</taxon>
        <taxon>Micromonosporales</taxon>
        <taxon>Micromonosporaceae</taxon>
        <taxon>Allocatelliglobosispora</taxon>
    </lineage>
</organism>
<feature type="signal peptide" evidence="1">
    <location>
        <begin position="1"/>
        <end position="27"/>
    </location>
</feature>
<dbReference type="Pfam" id="PF07394">
    <property type="entry name" value="DUF1501"/>
    <property type="match status" value="1"/>
</dbReference>
<dbReference type="EMBL" id="JACHMN010000002">
    <property type="protein sequence ID" value="MBB5868833.1"/>
    <property type="molecule type" value="Genomic_DNA"/>
</dbReference>
<feature type="chain" id="PRO_5039159800" evidence="1">
    <location>
        <begin position="28"/>
        <end position="412"/>
    </location>
</feature>
<keyword evidence="1" id="KW-0732">Signal</keyword>
<evidence type="ECO:0000256" key="1">
    <source>
        <dbReference type="SAM" id="SignalP"/>
    </source>
</evidence>